<gene>
    <name evidence="8" type="ORF">CTKZ_04790</name>
</gene>
<dbReference type="Proteomes" id="UP000288246">
    <property type="component" value="Unassembled WGS sequence"/>
</dbReference>
<evidence type="ECO:0000256" key="6">
    <source>
        <dbReference type="SAM" id="Phobius"/>
    </source>
</evidence>
<name>A0A401UW54_9CELL</name>
<dbReference type="CDD" id="cd03386">
    <property type="entry name" value="PAP2_Aur1_like"/>
    <property type="match status" value="1"/>
</dbReference>
<evidence type="ECO:0000256" key="3">
    <source>
        <dbReference type="ARBA" id="ARBA00022989"/>
    </source>
</evidence>
<evidence type="ECO:0000259" key="7">
    <source>
        <dbReference type="Pfam" id="PF14378"/>
    </source>
</evidence>
<keyword evidence="4 6" id="KW-0472">Membrane</keyword>
<evidence type="ECO:0000256" key="5">
    <source>
        <dbReference type="SAM" id="MobiDB-lite"/>
    </source>
</evidence>
<dbReference type="InterPro" id="IPR052185">
    <property type="entry name" value="IPC_Synthase-Related"/>
</dbReference>
<feature type="region of interest" description="Disordered" evidence="5">
    <location>
        <begin position="242"/>
        <end position="266"/>
    </location>
</feature>
<feature type="transmembrane region" description="Helical" evidence="6">
    <location>
        <begin position="165"/>
        <end position="185"/>
    </location>
</feature>
<reference evidence="8 9" key="1">
    <citation type="submission" date="2018-11" db="EMBL/GenBank/DDBJ databases">
        <title>Draft genome sequence of Cellulomonas takizawaensis strain TKZ-21.</title>
        <authorList>
            <person name="Yamamura H."/>
            <person name="Hayashi T."/>
            <person name="Hamada M."/>
            <person name="Serisawa Y."/>
            <person name="Matsuyama K."/>
            <person name="Nakagawa Y."/>
            <person name="Otoguro M."/>
            <person name="Yanagida F."/>
            <person name="Hayakawa M."/>
        </authorList>
    </citation>
    <scope>NUCLEOTIDE SEQUENCE [LARGE SCALE GENOMIC DNA]</scope>
    <source>
        <strain evidence="8 9">TKZ-21</strain>
    </source>
</reference>
<feature type="domain" description="Inositolphosphotransferase Aur1/Ipt1" evidence="7">
    <location>
        <begin position="51"/>
        <end position="230"/>
    </location>
</feature>
<dbReference type="InterPro" id="IPR026841">
    <property type="entry name" value="Aur1/Ipt1"/>
</dbReference>
<dbReference type="OrthoDB" id="5241565at2"/>
<feature type="transmembrane region" description="Helical" evidence="6">
    <location>
        <begin position="17"/>
        <end position="36"/>
    </location>
</feature>
<dbReference type="Gene3D" id="1.20.144.10">
    <property type="entry name" value="Phosphatidic acid phosphatase type 2/haloperoxidase"/>
    <property type="match status" value="1"/>
</dbReference>
<dbReference type="Pfam" id="PF14378">
    <property type="entry name" value="PAP2_3"/>
    <property type="match status" value="1"/>
</dbReference>
<sequence>MPGATERPGPSTRRPRALVELVVVLGAFTVFTWVHAHVARDVAAATAHALALQDVERTLGIDVALATNRWLVAQPTWVEVAAVYVYRSYYLVLLGVLVWVFVRHPEVYLRARRTLLAMMLLVLPVYWAVPMSPPRFALAGVVDVVRRHDPLGDRSAPTPGSSYTAMPSMHVGFSAWCAYAVWLALRTSHPRVAWAAWLFPLAMTGVVLTTGNHYVLDVVGTAVLLAASIGAATLWGRAVERRPRPRERVDAPGHDDGGDIPATLNV</sequence>
<evidence type="ECO:0000313" key="8">
    <source>
        <dbReference type="EMBL" id="GCD18917.1"/>
    </source>
</evidence>
<dbReference type="PANTHER" id="PTHR31310">
    <property type="match status" value="1"/>
</dbReference>
<protein>
    <submittedName>
        <fullName evidence="8">Inositol phosphorylceramide synthase</fullName>
    </submittedName>
</protein>
<feature type="compositionally biased region" description="Basic and acidic residues" evidence="5">
    <location>
        <begin position="242"/>
        <end position="257"/>
    </location>
</feature>
<evidence type="ECO:0000256" key="2">
    <source>
        <dbReference type="ARBA" id="ARBA00022692"/>
    </source>
</evidence>
<keyword evidence="9" id="KW-1185">Reference proteome</keyword>
<dbReference type="GO" id="GO:0016020">
    <property type="term" value="C:membrane"/>
    <property type="evidence" value="ECO:0007669"/>
    <property type="project" value="UniProtKB-SubCell"/>
</dbReference>
<feature type="transmembrane region" description="Helical" evidence="6">
    <location>
        <begin position="84"/>
        <end position="102"/>
    </location>
</feature>
<comment type="caution">
    <text evidence="8">The sequence shown here is derived from an EMBL/GenBank/DDBJ whole genome shotgun (WGS) entry which is preliminary data.</text>
</comment>
<comment type="subcellular location">
    <subcellularLocation>
        <location evidence="1">Membrane</location>
        <topology evidence="1">Multi-pass membrane protein</topology>
    </subcellularLocation>
</comment>
<evidence type="ECO:0000256" key="4">
    <source>
        <dbReference type="ARBA" id="ARBA00023136"/>
    </source>
</evidence>
<proteinExistence type="predicted"/>
<dbReference type="EMBL" id="BHYL01000038">
    <property type="protein sequence ID" value="GCD18917.1"/>
    <property type="molecule type" value="Genomic_DNA"/>
</dbReference>
<dbReference type="PANTHER" id="PTHR31310:SF7">
    <property type="entry name" value="PA-PHOSPHATASE RELATED-FAMILY PROTEIN DDB_G0268928"/>
    <property type="match status" value="1"/>
</dbReference>
<accession>A0A401UW54</accession>
<evidence type="ECO:0000313" key="9">
    <source>
        <dbReference type="Proteomes" id="UP000288246"/>
    </source>
</evidence>
<dbReference type="AlphaFoldDB" id="A0A401UW54"/>
<evidence type="ECO:0000256" key="1">
    <source>
        <dbReference type="ARBA" id="ARBA00004141"/>
    </source>
</evidence>
<feature type="transmembrane region" description="Helical" evidence="6">
    <location>
        <begin position="192"/>
        <end position="208"/>
    </location>
</feature>
<keyword evidence="3 6" id="KW-1133">Transmembrane helix</keyword>
<keyword evidence="2 6" id="KW-0812">Transmembrane</keyword>
<organism evidence="8 9">
    <name type="scientific">Cellulomonas algicola</name>
    <dbReference type="NCBI Taxonomy" id="2071633"/>
    <lineage>
        <taxon>Bacteria</taxon>
        <taxon>Bacillati</taxon>
        <taxon>Actinomycetota</taxon>
        <taxon>Actinomycetes</taxon>
        <taxon>Micrococcales</taxon>
        <taxon>Cellulomonadaceae</taxon>
        <taxon>Cellulomonas</taxon>
    </lineage>
</organism>
<feature type="transmembrane region" description="Helical" evidence="6">
    <location>
        <begin position="214"/>
        <end position="236"/>
    </location>
</feature>
<feature type="transmembrane region" description="Helical" evidence="6">
    <location>
        <begin position="114"/>
        <end position="129"/>
    </location>
</feature>
<dbReference type="RefSeq" id="WP_124341467.1">
    <property type="nucleotide sequence ID" value="NZ_BHYL01000038.1"/>
</dbReference>